<comment type="caution">
    <text evidence="11">The sequence shown here is derived from an EMBL/GenBank/DDBJ whole genome shotgun (WGS) entry which is preliminary data.</text>
</comment>
<comment type="function">
    <text evidence="1 8">Attaches a formyl group to the free amino group of methionyl-tRNA(fMet). The formyl group appears to play a dual role in the initiator identity of N-formylmethionyl-tRNA by promoting its recognition by IF2 and preventing the misappropriation of this tRNA by the elongation apparatus.</text>
</comment>
<evidence type="ECO:0000313" key="11">
    <source>
        <dbReference type="EMBL" id="OZI69586.1"/>
    </source>
</evidence>
<dbReference type="EC" id="2.1.2.9" evidence="3 8"/>
<dbReference type="Proteomes" id="UP000215633">
    <property type="component" value="Unassembled WGS sequence"/>
</dbReference>
<dbReference type="Pfam" id="PF02911">
    <property type="entry name" value="Formyl_trans_C"/>
    <property type="match status" value="1"/>
</dbReference>
<comment type="catalytic activity">
    <reaction evidence="7 8">
        <text>L-methionyl-tRNA(fMet) + (6R)-10-formyltetrahydrofolate = N-formyl-L-methionyl-tRNA(fMet) + (6S)-5,6,7,8-tetrahydrofolate + H(+)</text>
        <dbReference type="Rhea" id="RHEA:24380"/>
        <dbReference type="Rhea" id="RHEA-COMP:9952"/>
        <dbReference type="Rhea" id="RHEA-COMP:9953"/>
        <dbReference type="ChEBI" id="CHEBI:15378"/>
        <dbReference type="ChEBI" id="CHEBI:57453"/>
        <dbReference type="ChEBI" id="CHEBI:78530"/>
        <dbReference type="ChEBI" id="CHEBI:78844"/>
        <dbReference type="ChEBI" id="CHEBI:195366"/>
        <dbReference type="EC" id="2.1.2.9"/>
    </reaction>
</comment>
<dbReference type="PROSITE" id="PS00373">
    <property type="entry name" value="GART"/>
    <property type="match status" value="1"/>
</dbReference>
<keyword evidence="5 8" id="KW-0808">Transferase</keyword>
<keyword evidence="6 8" id="KW-0648">Protein biosynthesis</keyword>
<dbReference type="HAMAP" id="MF_00182">
    <property type="entry name" value="Formyl_trans"/>
    <property type="match status" value="1"/>
</dbReference>
<evidence type="ECO:0000256" key="1">
    <source>
        <dbReference type="ARBA" id="ARBA00002606"/>
    </source>
</evidence>
<evidence type="ECO:0000256" key="8">
    <source>
        <dbReference type="HAMAP-Rule" id="MF_00182"/>
    </source>
</evidence>
<feature type="binding site" evidence="8">
    <location>
        <begin position="117"/>
        <end position="120"/>
    </location>
    <ligand>
        <name>(6S)-5,6,7,8-tetrahydrofolate</name>
        <dbReference type="ChEBI" id="CHEBI:57453"/>
    </ligand>
</feature>
<dbReference type="InterPro" id="IPR002376">
    <property type="entry name" value="Formyl_transf_N"/>
</dbReference>
<comment type="similarity">
    <text evidence="2 8">Belongs to the Fmt family.</text>
</comment>
<evidence type="ECO:0000256" key="5">
    <source>
        <dbReference type="ARBA" id="ARBA00022679"/>
    </source>
</evidence>
<feature type="domain" description="Formyl transferase N-terminal" evidence="9">
    <location>
        <begin position="1"/>
        <end position="188"/>
    </location>
</feature>
<protein>
    <recommendedName>
        <fullName evidence="4 8">Methionyl-tRNA formyltransferase</fullName>
        <ecNumber evidence="3 8">2.1.2.9</ecNumber>
    </recommendedName>
</protein>
<dbReference type="GO" id="GO:0004479">
    <property type="term" value="F:methionyl-tRNA formyltransferase activity"/>
    <property type="evidence" value="ECO:0007669"/>
    <property type="project" value="UniProtKB-UniRule"/>
</dbReference>
<dbReference type="InterPro" id="IPR001555">
    <property type="entry name" value="GART_AS"/>
</dbReference>
<evidence type="ECO:0000256" key="2">
    <source>
        <dbReference type="ARBA" id="ARBA00010699"/>
    </source>
</evidence>
<proteinExistence type="inferred from homology"/>
<evidence type="ECO:0000259" key="10">
    <source>
        <dbReference type="Pfam" id="PF02911"/>
    </source>
</evidence>
<keyword evidence="12" id="KW-1185">Reference proteome</keyword>
<organism evidence="11 12">
    <name type="scientific">Bordetella genomosp. 2</name>
    <dbReference type="NCBI Taxonomy" id="1983456"/>
    <lineage>
        <taxon>Bacteria</taxon>
        <taxon>Pseudomonadati</taxon>
        <taxon>Pseudomonadota</taxon>
        <taxon>Betaproteobacteria</taxon>
        <taxon>Burkholderiales</taxon>
        <taxon>Alcaligenaceae</taxon>
        <taxon>Bordetella</taxon>
    </lineage>
</organism>
<dbReference type="Pfam" id="PF00551">
    <property type="entry name" value="Formyl_trans_N"/>
    <property type="match status" value="1"/>
</dbReference>
<dbReference type="EMBL" id="NEVT01000009">
    <property type="protein sequence ID" value="OZI69586.1"/>
    <property type="molecule type" value="Genomic_DNA"/>
</dbReference>
<dbReference type="RefSeq" id="WP_094807980.1">
    <property type="nucleotide sequence ID" value="NZ_NEVT01000009.1"/>
</dbReference>
<dbReference type="InterPro" id="IPR011034">
    <property type="entry name" value="Formyl_transferase-like_C_sf"/>
</dbReference>
<dbReference type="AlphaFoldDB" id="A0A261V634"/>
<dbReference type="SUPFAM" id="SSF50486">
    <property type="entry name" value="FMT C-terminal domain-like"/>
    <property type="match status" value="1"/>
</dbReference>
<reference evidence="12" key="1">
    <citation type="submission" date="2017-05" db="EMBL/GenBank/DDBJ databases">
        <title>Complete and WGS of Bordetella genogroups.</title>
        <authorList>
            <person name="Spilker T."/>
            <person name="Lipuma J."/>
        </authorList>
    </citation>
    <scope>NUCLEOTIDE SEQUENCE [LARGE SCALE GENOMIC DNA]</scope>
    <source>
        <strain evidence="12">AU8256</strain>
    </source>
</reference>
<dbReference type="Gene3D" id="3.40.50.170">
    <property type="entry name" value="Formyl transferase, N-terminal domain"/>
    <property type="match status" value="1"/>
</dbReference>
<gene>
    <name evidence="8" type="primary">fmt</name>
    <name evidence="11" type="ORF">CAL24_22455</name>
</gene>
<dbReference type="InterPro" id="IPR037022">
    <property type="entry name" value="Formyl_trans_C_sf"/>
</dbReference>
<evidence type="ECO:0000256" key="7">
    <source>
        <dbReference type="ARBA" id="ARBA00048558"/>
    </source>
</evidence>
<dbReference type="GO" id="GO:0005829">
    <property type="term" value="C:cytosol"/>
    <property type="evidence" value="ECO:0007669"/>
    <property type="project" value="TreeGrafter"/>
</dbReference>
<dbReference type="PANTHER" id="PTHR11138:SF5">
    <property type="entry name" value="METHIONYL-TRNA FORMYLTRANSFERASE, MITOCHONDRIAL"/>
    <property type="match status" value="1"/>
</dbReference>
<accession>A0A261V634</accession>
<dbReference type="InterPro" id="IPR036477">
    <property type="entry name" value="Formyl_transf_N_sf"/>
</dbReference>
<dbReference type="SUPFAM" id="SSF53328">
    <property type="entry name" value="Formyltransferase"/>
    <property type="match status" value="1"/>
</dbReference>
<dbReference type="CDD" id="cd08646">
    <property type="entry name" value="FMT_core_Met-tRNA-FMT_N"/>
    <property type="match status" value="1"/>
</dbReference>
<evidence type="ECO:0000256" key="3">
    <source>
        <dbReference type="ARBA" id="ARBA00012261"/>
    </source>
</evidence>
<dbReference type="NCBIfam" id="TIGR00460">
    <property type="entry name" value="fmt"/>
    <property type="match status" value="1"/>
</dbReference>
<evidence type="ECO:0000313" key="12">
    <source>
        <dbReference type="Proteomes" id="UP000215633"/>
    </source>
</evidence>
<sequence length="314" mass="32686">MRLVFAGTPEFARVALDALLAAGHDIPLVLTQPDRPAGRGLKLTPSPVKQAALAAGIAVAQPRSLRLDGRYPDEAAQARDQLRQAVPDVMVVAAYGLILPAWTLALPPRGCLNIHASLLPRWRGAAPIQRAIEAGDARTGVTIMQMDEGLDTGDMLLEREVPIGPDDTAAQLHDALAAAGGEAIVAALQALQAGGLAPRPQPADGVTYAAKLDKAEAALDCSQPAALLARRVRAFNPVPGATVRLPGLADPVKVWRAQALDQAVAEPAGTVLRAAADGIDLATGEGVLRLLELQKAGGKRQPVDVFVRGWQPAG</sequence>
<evidence type="ECO:0000259" key="9">
    <source>
        <dbReference type="Pfam" id="PF00551"/>
    </source>
</evidence>
<evidence type="ECO:0000256" key="4">
    <source>
        <dbReference type="ARBA" id="ARBA00016014"/>
    </source>
</evidence>
<evidence type="ECO:0000256" key="6">
    <source>
        <dbReference type="ARBA" id="ARBA00022917"/>
    </source>
</evidence>
<dbReference type="Gene3D" id="3.10.25.10">
    <property type="entry name" value="Formyl transferase, C-terminal domain"/>
    <property type="match status" value="1"/>
</dbReference>
<dbReference type="CDD" id="cd08704">
    <property type="entry name" value="Met_tRNA_FMT_C"/>
    <property type="match status" value="1"/>
</dbReference>
<feature type="domain" description="Formyl transferase C-terminal" evidence="10">
    <location>
        <begin position="211"/>
        <end position="309"/>
    </location>
</feature>
<dbReference type="InterPro" id="IPR041711">
    <property type="entry name" value="Met-tRNA-FMT_N"/>
</dbReference>
<dbReference type="InterPro" id="IPR044135">
    <property type="entry name" value="Met-tRNA-FMT_C"/>
</dbReference>
<dbReference type="InterPro" id="IPR005794">
    <property type="entry name" value="Fmt"/>
</dbReference>
<name>A0A261V634_9BORD</name>
<dbReference type="PANTHER" id="PTHR11138">
    <property type="entry name" value="METHIONYL-TRNA FORMYLTRANSFERASE"/>
    <property type="match status" value="1"/>
</dbReference>
<dbReference type="InterPro" id="IPR005793">
    <property type="entry name" value="Formyl_trans_C"/>
</dbReference>